<reference evidence="10 11" key="1">
    <citation type="journal article" date="2007" name="Proc. Natl. Acad. Sci. U.S.A.">
        <title>The tiny eukaryote Ostreococcus provides genomic insights into the paradox of plankton speciation.</title>
        <authorList>
            <person name="Palenik B."/>
            <person name="Grimwood J."/>
            <person name="Aerts A."/>
            <person name="Rouze P."/>
            <person name="Salamov A."/>
            <person name="Putnam N."/>
            <person name="Dupont C."/>
            <person name="Jorgensen R."/>
            <person name="Derelle E."/>
            <person name="Rombauts S."/>
            <person name="Zhou K."/>
            <person name="Otillar R."/>
            <person name="Merchant S.S."/>
            <person name="Podell S."/>
            <person name="Gaasterland T."/>
            <person name="Napoli C."/>
            <person name="Gendler K."/>
            <person name="Manuell A."/>
            <person name="Tai V."/>
            <person name="Vallon O."/>
            <person name="Piganeau G."/>
            <person name="Jancek S."/>
            <person name="Heijde M."/>
            <person name="Jabbari K."/>
            <person name="Bowler C."/>
            <person name="Lohr M."/>
            <person name="Robbens S."/>
            <person name="Werner G."/>
            <person name="Dubchak I."/>
            <person name="Pazour G.J."/>
            <person name="Ren Q."/>
            <person name="Paulsen I."/>
            <person name="Delwiche C."/>
            <person name="Schmutz J."/>
            <person name="Rokhsar D."/>
            <person name="Van de Peer Y."/>
            <person name="Moreau H."/>
            <person name="Grigoriev I.V."/>
        </authorList>
    </citation>
    <scope>NUCLEOTIDE SEQUENCE [LARGE SCALE GENOMIC DNA]</scope>
    <source>
        <strain evidence="10 11">CCE9901</strain>
    </source>
</reference>
<dbReference type="EMBL" id="CP000583">
    <property type="protein sequence ID" value="ABO95403.1"/>
    <property type="molecule type" value="Genomic_DNA"/>
</dbReference>
<accession>A4RVB6</accession>
<dbReference type="GeneID" id="5001094"/>
<keyword evidence="6" id="KW-0472">Membrane</keyword>
<dbReference type="STRING" id="436017.A4RVB6"/>
<comment type="catalytic activity">
    <reaction evidence="8">
        <text>L-cysteinyl-[protein] + hexadecanoyl-CoA = S-hexadecanoyl-L-cysteinyl-[protein] + CoA</text>
        <dbReference type="Rhea" id="RHEA:36683"/>
        <dbReference type="Rhea" id="RHEA-COMP:10131"/>
        <dbReference type="Rhea" id="RHEA-COMP:11032"/>
        <dbReference type="ChEBI" id="CHEBI:29950"/>
        <dbReference type="ChEBI" id="CHEBI:57287"/>
        <dbReference type="ChEBI" id="CHEBI:57379"/>
        <dbReference type="ChEBI" id="CHEBI:74151"/>
        <dbReference type="EC" id="2.3.1.225"/>
    </reaction>
</comment>
<evidence type="ECO:0000313" key="10">
    <source>
        <dbReference type="EMBL" id="ABO95403.1"/>
    </source>
</evidence>
<evidence type="ECO:0000259" key="9">
    <source>
        <dbReference type="Pfam" id="PF01529"/>
    </source>
</evidence>
<dbReference type="GO" id="GO:0006612">
    <property type="term" value="P:protein targeting to membrane"/>
    <property type="evidence" value="ECO:0007669"/>
    <property type="project" value="TreeGrafter"/>
</dbReference>
<dbReference type="PROSITE" id="PS50216">
    <property type="entry name" value="DHHC"/>
    <property type="match status" value="1"/>
</dbReference>
<evidence type="ECO:0000256" key="2">
    <source>
        <dbReference type="ARBA" id="ARBA00008574"/>
    </source>
</evidence>
<gene>
    <name evidence="10" type="ORF">OSTLU_10631</name>
</gene>
<dbReference type="InterPro" id="IPR001594">
    <property type="entry name" value="Palmitoyltrfase_DHHC"/>
</dbReference>
<sequence length="58" mass="6570">SATNDDARLKFCVTCQLWRPPMATHCATCNVCVRRFDHHCGVIGNCVGEYNHSWFLAL</sequence>
<dbReference type="EC" id="2.3.1.225" evidence="8"/>
<dbReference type="RefSeq" id="XP_001417110.1">
    <property type="nucleotide sequence ID" value="XM_001417073.1"/>
</dbReference>
<dbReference type="InterPro" id="IPR039859">
    <property type="entry name" value="PFA4/ZDH16/20/ERF2-like"/>
</dbReference>
<comment type="similarity">
    <text evidence="2 8">Belongs to the DHHC palmitoyltransferase family.</text>
</comment>
<comment type="domain">
    <text evidence="8">The DHHC domain is required for palmitoyltransferase activity.</text>
</comment>
<keyword evidence="3 8" id="KW-0808">Transferase</keyword>
<feature type="domain" description="Palmitoyltransferase DHHC" evidence="9">
    <location>
        <begin position="8"/>
        <end position="57"/>
    </location>
</feature>
<feature type="non-terminal residue" evidence="10">
    <location>
        <position position="1"/>
    </location>
</feature>
<evidence type="ECO:0000256" key="4">
    <source>
        <dbReference type="ARBA" id="ARBA00022692"/>
    </source>
</evidence>
<keyword evidence="5" id="KW-1133">Transmembrane helix</keyword>
<keyword evidence="11" id="KW-1185">Reference proteome</keyword>
<dbReference type="Pfam" id="PF01529">
    <property type="entry name" value="DHHC"/>
    <property type="match status" value="1"/>
</dbReference>
<dbReference type="GO" id="GO:0005794">
    <property type="term" value="C:Golgi apparatus"/>
    <property type="evidence" value="ECO:0007669"/>
    <property type="project" value="TreeGrafter"/>
</dbReference>
<dbReference type="OrthoDB" id="4096362at2759"/>
<comment type="subcellular location">
    <subcellularLocation>
        <location evidence="1">Membrane</location>
        <topology evidence="1">Multi-pass membrane protein</topology>
    </subcellularLocation>
</comment>
<proteinExistence type="inferred from homology"/>
<evidence type="ECO:0000256" key="6">
    <source>
        <dbReference type="ARBA" id="ARBA00023136"/>
    </source>
</evidence>
<name>A4RVB6_OSTLU</name>
<dbReference type="eggNOG" id="KOG1311">
    <property type="taxonomic scope" value="Eukaryota"/>
</dbReference>
<evidence type="ECO:0000313" key="11">
    <source>
        <dbReference type="Proteomes" id="UP000001568"/>
    </source>
</evidence>
<feature type="non-terminal residue" evidence="10">
    <location>
        <position position="58"/>
    </location>
</feature>
<organism evidence="10 11">
    <name type="scientific">Ostreococcus lucimarinus (strain CCE9901)</name>
    <dbReference type="NCBI Taxonomy" id="436017"/>
    <lineage>
        <taxon>Eukaryota</taxon>
        <taxon>Viridiplantae</taxon>
        <taxon>Chlorophyta</taxon>
        <taxon>Mamiellophyceae</taxon>
        <taxon>Mamiellales</taxon>
        <taxon>Bathycoccaceae</taxon>
        <taxon>Ostreococcus</taxon>
    </lineage>
</organism>
<dbReference type="HOGENOM" id="CLU_205489_1_0_1"/>
<dbReference type="GO" id="GO:0005783">
    <property type="term" value="C:endoplasmic reticulum"/>
    <property type="evidence" value="ECO:0007669"/>
    <property type="project" value="TreeGrafter"/>
</dbReference>
<dbReference type="Gramene" id="ABO95403">
    <property type="protein sequence ID" value="ABO95403"/>
    <property type="gene ID" value="OSTLU_10631"/>
</dbReference>
<dbReference type="KEGG" id="olu:OSTLU_10631"/>
<evidence type="ECO:0000256" key="5">
    <source>
        <dbReference type="ARBA" id="ARBA00022989"/>
    </source>
</evidence>
<dbReference type="Proteomes" id="UP000001568">
    <property type="component" value="Chromosome 3"/>
</dbReference>
<dbReference type="GO" id="GO:0016020">
    <property type="term" value="C:membrane"/>
    <property type="evidence" value="ECO:0007669"/>
    <property type="project" value="UniProtKB-SubCell"/>
</dbReference>
<keyword evidence="7 8" id="KW-0012">Acyltransferase</keyword>
<dbReference type="AlphaFoldDB" id="A4RVB6"/>
<evidence type="ECO:0000256" key="3">
    <source>
        <dbReference type="ARBA" id="ARBA00022679"/>
    </source>
</evidence>
<dbReference type="PANTHER" id="PTHR22883">
    <property type="entry name" value="ZINC FINGER DHHC DOMAIN CONTAINING PROTEIN"/>
    <property type="match status" value="1"/>
</dbReference>
<evidence type="ECO:0000256" key="8">
    <source>
        <dbReference type="RuleBase" id="RU079119"/>
    </source>
</evidence>
<evidence type="ECO:0000256" key="1">
    <source>
        <dbReference type="ARBA" id="ARBA00004141"/>
    </source>
</evidence>
<evidence type="ECO:0000256" key="7">
    <source>
        <dbReference type="ARBA" id="ARBA00023315"/>
    </source>
</evidence>
<keyword evidence="4" id="KW-0812">Transmembrane</keyword>
<protein>
    <recommendedName>
        <fullName evidence="8">S-acyltransferase</fullName>
        <ecNumber evidence="8">2.3.1.225</ecNumber>
    </recommendedName>
    <alternativeName>
        <fullName evidence="8">Palmitoyltransferase</fullName>
    </alternativeName>
</protein>
<dbReference type="GO" id="GO:0019706">
    <property type="term" value="F:protein-cysteine S-palmitoyltransferase activity"/>
    <property type="evidence" value="ECO:0007669"/>
    <property type="project" value="UniProtKB-EC"/>
</dbReference>